<accession>A0A2G8KY06</accession>
<proteinExistence type="predicted"/>
<evidence type="ECO:0000259" key="1">
    <source>
        <dbReference type="Pfam" id="PF17800"/>
    </source>
</evidence>
<sequence>MIWGLTLEPGKNYTRIMGDEIQLSMASLETRDEFGSDPHPNYTQVILTTKRSEYLLCTLAHGTAFQQNLDLRLRPSETVTFSVQGKSE</sequence>
<name>A0A2G8KY06_STIJA</name>
<evidence type="ECO:0000313" key="3">
    <source>
        <dbReference type="Proteomes" id="UP000230750"/>
    </source>
</evidence>
<dbReference type="InterPro" id="IPR041232">
    <property type="entry name" value="NPL"/>
</dbReference>
<protein>
    <submittedName>
        <fullName evidence="2">Putative 46 kDa FK506-binding nuclear protein-like</fullName>
    </submittedName>
</protein>
<organism evidence="2 3">
    <name type="scientific">Stichopus japonicus</name>
    <name type="common">Sea cucumber</name>
    <dbReference type="NCBI Taxonomy" id="307972"/>
    <lineage>
        <taxon>Eukaryota</taxon>
        <taxon>Metazoa</taxon>
        <taxon>Echinodermata</taxon>
        <taxon>Eleutherozoa</taxon>
        <taxon>Echinozoa</taxon>
        <taxon>Holothuroidea</taxon>
        <taxon>Aspidochirotacea</taxon>
        <taxon>Aspidochirotida</taxon>
        <taxon>Stichopodidae</taxon>
        <taxon>Apostichopus</taxon>
    </lineage>
</organism>
<dbReference type="EMBL" id="MRZV01000312">
    <property type="protein sequence ID" value="PIK52845.1"/>
    <property type="molecule type" value="Genomic_DNA"/>
</dbReference>
<keyword evidence="3" id="KW-1185">Reference proteome</keyword>
<dbReference type="Proteomes" id="UP000230750">
    <property type="component" value="Unassembled WGS sequence"/>
</dbReference>
<gene>
    <name evidence="2" type="ORF">BSL78_10278</name>
</gene>
<dbReference type="Pfam" id="PF17800">
    <property type="entry name" value="NPL"/>
    <property type="match status" value="1"/>
</dbReference>
<feature type="domain" description="Nucleoplasmin-like" evidence="1">
    <location>
        <begin position="2"/>
        <end position="87"/>
    </location>
</feature>
<dbReference type="Gene3D" id="2.60.120.340">
    <property type="entry name" value="Nucleoplasmin core domain"/>
    <property type="match status" value="1"/>
</dbReference>
<reference evidence="2 3" key="1">
    <citation type="journal article" date="2017" name="PLoS Biol.">
        <title>The sea cucumber genome provides insights into morphological evolution and visceral regeneration.</title>
        <authorList>
            <person name="Zhang X."/>
            <person name="Sun L."/>
            <person name="Yuan J."/>
            <person name="Sun Y."/>
            <person name="Gao Y."/>
            <person name="Zhang L."/>
            <person name="Li S."/>
            <person name="Dai H."/>
            <person name="Hamel J.F."/>
            <person name="Liu C."/>
            <person name="Yu Y."/>
            <person name="Liu S."/>
            <person name="Lin W."/>
            <person name="Guo K."/>
            <person name="Jin S."/>
            <person name="Xu P."/>
            <person name="Storey K.B."/>
            <person name="Huan P."/>
            <person name="Zhang T."/>
            <person name="Zhou Y."/>
            <person name="Zhang J."/>
            <person name="Lin C."/>
            <person name="Li X."/>
            <person name="Xing L."/>
            <person name="Huo D."/>
            <person name="Sun M."/>
            <person name="Wang L."/>
            <person name="Mercier A."/>
            <person name="Li F."/>
            <person name="Yang H."/>
            <person name="Xiang J."/>
        </authorList>
    </citation>
    <scope>NUCLEOTIDE SEQUENCE [LARGE SCALE GENOMIC DNA]</scope>
    <source>
        <strain evidence="2">Shaxun</strain>
        <tissue evidence="2">Muscle</tissue>
    </source>
</reference>
<comment type="caution">
    <text evidence="2">The sequence shown here is derived from an EMBL/GenBank/DDBJ whole genome shotgun (WGS) entry which is preliminary data.</text>
</comment>
<dbReference type="OrthoDB" id="1902587at2759"/>
<dbReference type="AlphaFoldDB" id="A0A2G8KY06"/>
<evidence type="ECO:0000313" key="2">
    <source>
        <dbReference type="EMBL" id="PIK52845.1"/>
    </source>
</evidence>